<name>A0A923MV32_9BURK</name>
<keyword evidence="1" id="KW-0732">Signal</keyword>
<proteinExistence type="predicted"/>
<protein>
    <recommendedName>
        <fullName evidence="4">Transporter</fullName>
    </recommendedName>
</protein>
<comment type="caution">
    <text evidence="2">The sequence shown here is derived from an EMBL/GenBank/DDBJ whole genome shotgun (WGS) entry which is preliminary data.</text>
</comment>
<sequence>MRATRTNLGVALAAALLAATSAHAERHGIESAEMLARGDCEAELTLDRLQGGARAAEVELTCRVGPVQLGGQAEYGREDGSSATGWTAEVKWSRPVGDWRLGVLVLADWEAHQRPRRESASLVGLASYPLREDLQLHFNLGRQFARSGEEDSARSGVAVEWAFLPRWTLLAERYVRDTTHFARGTVRWAAGRTWSLELGRVLRLAGPEPSRWVFAVSLDLDDD</sequence>
<evidence type="ECO:0000313" key="2">
    <source>
        <dbReference type="EMBL" id="MBC5785581.1"/>
    </source>
</evidence>
<dbReference type="Proteomes" id="UP000608513">
    <property type="component" value="Unassembled WGS sequence"/>
</dbReference>
<evidence type="ECO:0008006" key="4">
    <source>
        <dbReference type="Google" id="ProtNLM"/>
    </source>
</evidence>
<gene>
    <name evidence="2" type="ORF">H8N03_21755</name>
</gene>
<dbReference type="RefSeq" id="WP_187078327.1">
    <property type="nucleotide sequence ID" value="NZ_JACORT010000011.1"/>
</dbReference>
<accession>A0A923MV32</accession>
<evidence type="ECO:0000256" key="1">
    <source>
        <dbReference type="SAM" id="SignalP"/>
    </source>
</evidence>
<evidence type="ECO:0000313" key="3">
    <source>
        <dbReference type="Proteomes" id="UP000608513"/>
    </source>
</evidence>
<dbReference type="AlphaFoldDB" id="A0A923MV32"/>
<feature type="signal peptide" evidence="1">
    <location>
        <begin position="1"/>
        <end position="24"/>
    </location>
</feature>
<feature type="chain" id="PRO_5036850329" description="Transporter" evidence="1">
    <location>
        <begin position="25"/>
        <end position="223"/>
    </location>
</feature>
<organism evidence="2 3">
    <name type="scientific">Ramlibacter cellulosilyticus</name>
    <dbReference type="NCBI Taxonomy" id="2764187"/>
    <lineage>
        <taxon>Bacteria</taxon>
        <taxon>Pseudomonadati</taxon>
        <taxon>Pseudomonadota</taxon>
        <taxon>Betaproteobacteria</taxon>
        <taxon>Burkholderiales</taxon>
        <taxon>Comamonadaceae</taxon>
        <taxon>Ramlibacter</taxon>
    </lineage>
</organism>
<dbReference type="EMBL" id="JACORT010000011">
    <property type="protein sequence ID" value="MBC5785581.1"/>
    <property type="molecule type" value="Genomic_DNA"/>
</dbReference>
<reference evidence="2" key="1">
    <citation type="submission" date="2020-08" db="EMBL/GenBank/DDBJ databases">
        <title>Ramlibacter sp. USB13 16S ribosomal RNA gene genome sequencing and assembly.</title>
        <authorList>
            <person name="Kang M."/>
        </authorList>
    </citation>
    <scope>NUCLEOTIDE SEQUENCE</scope>
    <source>
        <strain evidence="2">USB13</strain>
    </source>
</reference>
<keyword evidence="3" id="KW-1185">Reference proteome</keyword>